<proteinExistence type="predicted"/>
<evidence type="ECO:0000313" key="1">
    <source>
        <dbReference type="EMBL" id="KAA6393661.1"/>
    </source>
</evidence>
<name>A0A5J4WFJ8_9EUKA</name>
<sequence length="68" mass="7493">MGVQSGPVSKLHPGIGEVMGTVGNIAGKVDSYLNKRYGLITKETQYVIGYLHYIDTLSYVNQQYPQNS</sequence>
<accession>A0A5J4WFJ8</accession>
<comment type="caution">
    <text evidence="1">The sequence shown here is derived from an EMBL/GenBank/DDBJ whole genome shotgun (WGS) entry which is preliminary data.</text>
</comment>
<dbReference type="EMBL" id="SNRW01002172">
    <property type="protein sequence ID" value="KAA6393661.1"/>
    <property type="molecule type" value="Genomic_DNA"/>
</dbReference>
<evidence type="ECO:0000313" key="2">
    <source>
        <dbReference type="Proteomes" id="UP000324800"/>
    </source>
</evidence>
<dbReference type="Proteomes" id="UP000324800">
    <property type="component" value="Unassembled WGS sequence"/>
</dbReference>
<organism evidence="1 2">
    <name type="scientific">Streblomastix strix</name>
    <dbReference type="NCBI Taxonomy" id="222440"/>
    <lineage>
        <taxon>Eukaryota</taxon>
        <taxon>Metamonada</taxon>
        <taxon>Preaxostyla</taxon>
        <taxon>Oxymonadida</taxon>
        <taxon>Streblomastigidae</taxon>
        <taxon>Streblomastix</taxon>
    </lineage>
</organism>
<dbReference type="AlphaFoldDB" id="A0A5J4WFJ8"/>
<protein>
    <submittedName>
        <fullName evidence="1">Uncharacterized protein</fullName>
    </submittedName>
</protein>
<reference evidence="1 2" key="1">
    <citation type="submission" date="2019-03" db="EMBL/GenBank/DDBJ databases">
        <title>Single cell metagenomics reveals metabolic interactions within the superorganism composed of flagellate Streblomastix strix and complex community of Bacteroidetes bacteria on its surface.</title>
        <authorList>
            <person name="Treitli S.C."/>
            <person name="Kolisko M."/>
            <person name="Husnik F."/>
            <person name="Keeling P."/>
            <person name="Hampl V."/>
        </authorList>
    </citation>
    <scope>NUCLEOTIDE SEQUENCE [LARGE SCALE GENOMIC DNA]</scope>
    <source>
        <strain evidence="1">ST1C</strain>
    </source>
</reference>
<gene>
    <name evidence="1" type="ORF">EZS28_010815</name>
</gene>